<dbReference type="RefSeq" id="WP_167190777.1">
    <property type="nucleotide sequence ID" value="NZ_JAAONZ010000018.1"/>
</dbReference>
<dbReference type="Gene3D" id="3.40.50.1820">
    <property type="entry name" value="alpha/beta hydrolase"/>
    <property type="match status" value="1"/>
</dbReference>
<dbReference type="AlphaFoldDB" id="A0A9E5MNY1"/>
<proteinExistence type="predicted"/>
<gene>
    <name evidence="3" type="ORF">G8770_19125</name>
</gene>
<comment type="caution">
    <text evidence="3">The sequence shown here is derived from an EMBL/GenBank/DDBJ whole genome shotgun (WGS) entry which is preliminary data.</text>
</comment>
<evidence type="ECO:0000259" key="2">
    <source>
        <dbReference type="Pfam" id="PF00561"/>
    </source>
</evidence>
<dbReference type="PRINTS" id="PR00111">
    <property type="entry name" value="ABHYDROLASE"/>
</dbReference>
<dbReference type="InterPro" id="IPR000073">
    <property type="entry name" value="AB_hydrolase_1"/>
</dbReference>
<dbReference type="PANTHER" id="PTHR43798">
    <property type="entry name" value="MONOACYLGLYCEROL LIPASE"/>
    <property type="match status" value="1"/>
</dbReference>
<evidence type="ECO:0000256" key="1">
    <source>
        <dbReference type="SAM" id="SignalP"/>
    </source>
</evidence>
<protein>
    <submittedName>
        <fullName evidence="3">Alpha/beta hydrolase</fullName>
    </submittedName>
</protein>
<reference evidence="3" key="1">
    <citation type="submission" date="2020-03" db="EMBL/GenBank/DDBJ databases">
        <authorList>
            <person name="Guo F."/>
        </authorList>
    </citation>
    <scope>NUCLEOTIDE SEQUENCE</scope>
    <source>
        <strain evidence="3">JCM 30134</strain>
    </source>
</reference>
<feature type="signal peptide" evidence="1">
    <location>
        <begin position="1"/>
        <end position="21"/>
    </location>
</feature>
<dbReference type="PANTHER" id="PTHR43798:SF33">
    <property type="entry name" value="HYDROLASE, PUTATIVE (AFU_ORTHOLOGUE AFUA_2G14860)-RELATED"/>
    <property type="match status" value="1"/>
</dbReference>
<keyword evidence="3" id="KW-0378">Hydrolase</keyword>
<keyword evidence="4" id="KW-1185">Reference proteome</keyword>
<dbReference type="EMBL" id="JAAONZ010000018">
    <property type="protein sequence ID" value="NHO67664.1"/>
    <property type="molecule type" value="Genomic_DNA"/>
</dbReference>
<sequence>MKHRVVMLMVLFGLCVGHSQAQNSPAVPAESGSGFDARLSGYAYPFPTATFALSSQQQSLEMSYMWLPGDAGKPVVVLLHGKNFNGAYWQQTASMLAAQGYGVLMPDQIGFGKSSKPTAYQYSFAALAHHTRQLMAALQIERAVMVGHSMGGMLATRFALSYPEATERLVLVNPIGLENYLHYVAYQDVAFFNKMELQNSPAGIVAYQRKNYYDGNWSERYAALTEPLMGWVQGPDWPQLAKVSALTYDMIFTQPVVEEFARLQVPTALILGTRDRTGPGRQWQKPGVAYELGRYDQLGDKVRQRNPAIQLYELDGLGHLPHIEDFERFQAALAQALSTP</sequence>
<dbReference type="GO" id="GO:0046464">
    <property type="term" value="P:acylglycerol catabolic process"/>
    <property type="evidence" value="ECO:0007669"/>
    <property type="project" value="TreeGrafter"/>
</dbReference>
<dbReference type="InterPro" id="IPR029058">
    <property type="entry name" value="AB_hydrolase_fold"/>
</dbReference>
<organism evidence="3 4">
    <name type="scientific">Pseudomaricurvus hydrocarbonicus</name>
    <dbReference type="NCBI Taxonomy" id="1470433"/>
    <lineage>
        <taxon>Bacteria</taxon>
        <taxon>Pseudomonadati</taxon>
        <taxon>Pseudomonadota</taxon>
        <taxon>Gammaproteobacteria</taxon>
        <taxon>Cellvibrionales</taxon>
        <taxon>Cellvibrionaceae</taxon>
        <taxon>Pseudomaricurvus</taxon>
    </lineage>
</organism>
<dbReference type="Proteomes" id="UP000787472">
    <property type="component" value="Unassembled WGS sequence"/>
</dbReference>
<feature type="domain" description="AB hydrolase-1" evidence="2">
    <location>
        <begin position="74"/>
        <end position="175"/>
    </location>
</feature>
<evidence type="ECO:0000313" key="3">
    <source>
        <dbReference type="EMBL" id="NHO67664.1"/>
    </source>
</evidence>
<feature type="chain" id="PRO_5039682811" evidence="1">
    <location>
        <begin position="22"/>
        <end position="340"/>
    </location>
</feature>
<name>A0A9E5MNY1_9GAMM</name>
<dbReference type="InterPro" id="IPR050266">
    <property type="entry name" value="AB_hydrolase_sf"/>
</dbReference>
<dbReference type="GO" id="GO:0047372">
    <property type="term" value="F:monoacylglycerol lipase activity"/>
    <property type="evidence" value="ECO:0007669"/>
    <property type="project" value="TreeGrafter"/>
</dbReference>
<dbReference type="GO" id="GO:0016020">
    <property type="term" value="C:membrane"/>
    <property type="evidence" value="ECO:0007669"/>
    <property type="project" value="TreeGrafter"/>
</dbReference>
<dbReference type="SUPFAM" id="SSF53474">
    <property type="entry name" value="alpha/beta-Hydrolases"/>
    <property type="match status" value="1"/>
</dbReference>
<evidence type="ECO:0000313" key="4">
    <source>
        <dbReference type="Proteomes" id="UP000787472"/>
    </source>
</evidence>
<dbReference type="Pfam" id="PF00561">
    <property type="entry name" value="Abhydrolase_1"/>
    <property type="match status" value="1"/>
</dbReference>
<accession>A0A9E5MNY1</accession>
<keyword evidence="1" id="KW-0732">Signal</keyword>